<keyword evidence="13" id="KW-1185">Reference proteome</keyword>
<dbReference type="UniPathway" id="UPA00344"/>
<evidence type="ECO:0000256" key="10">
    <source>
        <dbReference type="ARBA" id="ARBA00032474"/>
    </source>
</evidence>
<dbReference type="InterPro" id="IPR036563">
    <property type="entry name" value="MoaE_sf"/>
</dbReference>
<gene>
    <name evidence="12" type="primary">moaE</name>
    <name evidence="12" type="ORF">MGMO_174c00030</name>
</gene>
<name>V5BL99_9GAMM</name>
<comment type="caution">
    <text evidence="12">The sequence shown here is derived from an EMBL/GenBank/DDBJ whole genome shotgun (WGS) entry which is preliminary data.</text>
</comment>
<comment type="subunit">
    <text evidence="6">Heterotetramer of 2 MoaD subunits and 2 MoaE subunits. Also stable as homodimer. The enzyme changes between these two forms during catalysis.</text>
</comment>
<evidence type="ECO:0000256" key="3">
    <source>
        <dbReference type="ARBA" id="ARBA00011950"/>
    </source>
</evidence>
<evidence type="ECO:0000256" key="11">
    <source>
        <dbReference type="ARBA" id="ARBA00049878"/>
    </source>
</evidence>
<dbReference type="Gene3D" id="3.90.1170.40">
    <property type="entry name" value="Molybdopterin biosynthesis MoaE subunit"/>
    <property type="match status" value="1"/>
</dbReference>
<evidence type="ECO:0000256" key="9">
    <source>
        <dbReference type="ARBA" id="ARBA00030781"/>
    </source>
</evidence>
<dbReference type="STRING" id="1116472.MGMO_174c00030"/>
<evidence type="ECO:0000256" key="4">
    <source>
        <dbReference type="ARBA" id="ARBA00013858"/>
    </source>
</evidence>
<comment type="similarity">
    <text evidence="2">Belongs to the MoaE family.</text>
</comment>
<dbReference type="Pfam" id="PF02391">
    <property type="entry name" value="MoaE"/>
    <property type="match status" value="1"/>
</dbReference>
<sequence length="152" mass="17038">MKVEICPEAFNPWQAIQDYQAALPSAAAKFGATSIFIGTMRDYNDGVGVQSMTLDYYPGMTEKQLGKILGDAGRQWEIIDAYVVHRVGEIRPDEAIVLVAVWSAHRGDAFDACRFIMETLKSTAPFWKKEVSDTGQTRWVEKNTDGYKNVQP</sequence>
<dbReference type="eggNOG" id="COG0314">
    <property type="taxonomic scope" value="Bacteria"/>
</dbReference>
<dbReference type="CDD" id="cd00756">
    <property type="entry name" value="MoaE"/>
    <property type="match status" value="1"/>
</dbReference>
<organism evidence="12 13">
    <name type="scientific">Methyloglobulus morosus KoM1</name>
    <dbReference type="NCBI Taxonomy" id="1116472"/>
    <lineage>
        <taxon>Bacteria</taxon>
        <taxon>Pseudomonadati</taxon>
        <taxon>Pseudomonadota</taxon>
        <taxon>Gammaproteobacteria</taxon>
        <taxon>Methylococcales</taxon>
        <taxon>Methylococcaceae</taxon>
        <taxon>Methyloglobulus</taxon>
    </lineage>
</organism>
<dbReference type="GO" id="GO:0006777">
    <property type="term" value="P:Mo-molybdopterin cofactor biosynthetic process"/>
    <property type="evidence" value="ECO:0007669"/>
    <property type="project" value="UniProtKB-KW"/>
</dbReference>
<evidence type="ECO:0000256" key="5">
    <source>
        <dbReference type="ARBA" id="ARBA00023150"/>
    </source>
</evidence>
<keyword evidence="5" id="KW-0501">Molybdenum cofactor biosynthesis</keyword>
<protein>
    <recommendedName>
        <fullName evidence="4">Molybdopterin synthase catalytic subunit</fullName>
        <ecNumber evidence="3">2.8.1.12</ecNumber>
    </recommendedName>
    <alternativeName>
        <fullName evidence="9">MPT synthase subunit 2</fullName>
    </alternativeName>
    <alternativeName>
        <fullName evidence="7">Molybdenum cofactor biosynthesis protein E</fullName>
    </alternativeName>
    <alternativeName>
        <fullName evidence="8">Molybdopterin-converting factor large subunit</fullName>
    </alternativeName>
    <alternativeName>
        <fullName evidence="10">Molybdopterin-converting factor subunit 2</fullName>
    </alternativeName>
</protein>
<comment type="pathway">
    <text evidence="1">Cofactor biosynthesis; molybdopterin biosynthesis.</text>
</comment>
<evidence type="ECO:0000256" key="8">
    <source>
        <dbReference type="ARBA" id="ARBA00030407"/>
    </source>
</evidence>
<evidence type="ECO:0000256" key="2">
    <source>
        <dbReference type="ARBA" id="ARBA00005426"/>
    </source>
</evidence>
<proteinExistence type="inferred from homology"/>
<dbReference type="OrthoDB" id="9803224at2"/>
<dbReference type="GO" id="GO:0030366">
    <property type="term" value="F:molybdopterin synthase activity"/>
    <property type="evidence" value="ECO:0007669"/>
    <property type="project" value="UniProtKB-EC"/>
</dbReference>
<dbReference type="PATRIC" id="fig|1116472.3.peg.3872"/>
<evidence type="ECO:0000256" key="6">
    <source>
        <dbReference type="ARBA" id="ARBA00026066"/>
    </source>
</evidence>
<dbReference type="SUPFAM" id="SSF54690">
    <property type="entry name" value="Molybdopterin synthase subunit MoaE"/>
    <property type="match status" value="1"/>
</dbReference>
<evidence type="ECO:0000313" key="13">
    <source>
        <dbReference type="Proteomes" id="UP000017842"/>
    </source>
</evidence>
<dbReference type="EMBL" id="AYLO01000159">
    <property type="protein sequence ID" value="ESS66937.1"/>
    <property type="molecule type" value="Genomic_DNA"/>
</dbReference>
<reference evidence="12 13" key="1">
    <citation type="journal article" date="2013" name="Genome Announc.">
        <title>Draft Genome Sequence of the Methanotrophic Gammaproteobacterium Methyloglobulus morosus DSM 22980 Strain KoM1.</title>
        <authorList>
            <person name="Poehlein A."/>
            <person name="Deutzmann J.S."/>
            <person name="Daniel R."/>
            <person name="Simeonova D.D."/>
        </authorList>
    </citation>
    <scope>NUCLEOTIDE SEQUENCE [LARGE SCALE GENOMIC DNA]</scope>
    <source>
        <strain evidence="12 13">KoM1</strain>
    </source>
</reference>
<evidence type="ECO:0000256" key="7">
    <source>
        <dbReference type="ARBA" id="ARBA00029745"/>
    </source>
</evidence>
<evidence type="ECO:0000313" key="12">
    <source>
        <dbReference type="EMBL" id="ESS66937.1"/>
    </source>
</evidence>
<dbReference type="Proteomes" id="UP000017842">
    <property type="component" value="Unassembled WGS sequence"/>
</dbReference>
<dbReference type="EC" id="2.8.1.12" evidence="3"/>
<evidence type="ECO:0000256" key="1">
    <source>
        <dbReference type="ARBA" id="ARBA00005046"/>
    </source>
</evidence>
<dbReference type="AlphaFoldDB" id="V5BL99"/>
<keyword evidence="12" id="KW-0808">Transferase</keyword>
<accession>V5BL99</accession>
<dbReference type="PANTHER" id="PTHR23404">
    <property type="entry name" value="MOLYBDOPTERIN SYNTHASE RELATED"/>
    <property type="match status" value="1"/>
</dbReference>
<comment type="catalytic activity">
    <reaction evidence="11">
        <text>2 [molybdopterin-synthase sulfur-carrier protein]-C-terminal-Gly-aminoethanethioate + cyclic pyranopterin phosphate + H2O = molybdopterin + 2 [molybdopterin-synthase sulfur-carrier protein]-C-terminal Gly-Gly + 2 H(+)</text>
        <dbReference type="Rhea" id="RHEA:26333"/>
        <dbReference type="Rhea" id="RHEA-COMP:12202"/>
        <dbReference type="Rhea" id="RHEA-COMP:19907"/>
        <dbReference type="ChEBI" id="CHEBI:15377"/>
        <dbReference type="ChEBI" id="CHEBI:15378"/>
        <dbReference type="ChEBI" id="CHEBI:58698"/>
        <dbReference type="ChEBI" id="CHEBI:59648"/>
        <dbReference type="ChEBI" id="CHEBI:90778"/>
        <dbReference type="ChEBI" id="CHEBI:232372"/>
        <dbReference type="EC" id="2.8.1.12"/>
    </reaction>
</comment>
<dbReference type="RefSeq" id="WP_023496472.1">
    <property type="nucleotide sequence ID" value="NZ_AYLO01000159.1"/>
</dbReference>
<dbReference type="InterPro" id="IPR003448">
    <property type="entry name" value="Mopterin_biosynth_MoaE"/>
</dbReference>